<dbReference type="EMBL" id="JAMKFB020000006">
    <property type="protein sequence ID" value="KAL0190961.1"/>
    <property type="molecule type" value="Genomic_DNA"/>
</dbReference>
<organism evidence="1 2">
    <name type="scientific">Cirrhinus mrigala</name>
    <name type="common">Mrigala</name>
    <dbReference type="NCBI Taxonomy" id="683832"/>
    <lineage>
        <taxon>Eukaryota</taxon>
        <taxon>Metazoa</taxon>
        <taxon>Chordata</taxon>
        <taxon>Craniata</taxon>
        <taxon>Vertebrata</taxon>
        <taxon>Euteleostomi</taxon>
        <taxon>Actinopterygii</taxon>
        <taxon>Neopterygii</taxon>
        <taxon>Teleostei</taxon>
        <taxon>Ostariophysi</taxon>
        <taxon>Cypriniformes</taxon>
        <taxon>Cyprinidae</taxon>
        <taxon>Labeoninae</taxon>
        <taxon>Labeonini</taxon>
        <taxon>Cirrhinus</taxon>
    </lineage>
</organism>
<evidence type="ECO:0000313" key="2">
    <source>
        <dbReference type="Proteomes" id="UP001529510"/>
    </source>
</evidence>
<sequence>ISGMSGKCDSSHQKQTLSISSLISTHVDRTTEGSALCTVSTFKFMAGDDETLFI</sequence>
<feature type="non-terminal residue" evidence="1">
    <location>
        <position position="1"/>
    </location>
</feature>
<proteinExistence type="predicted"/>
<protein>
    <submittedName>
        <fullName evidence="1">Uncharacterized protein</fullName>
    </submittedName>
</protein>
<dbReference type="AlphaFoldDB" id="A0ABD0QXJ0"/>
<feature type="non-terminal residue" evidence="1">
    <location>
        <position position="54"/>
    </location>
</feature>
<reference evidence="1 2" key="1">
    <citation type="submission" date="2024-05" db="EMBL/GenBank/DDBJ databases">
        <title>Genome sequencing and assembly of Indian major carp, Cirrhinus mrigala (Hamilton, 1822).</title>
        <authorList>
            <person name="Mohindra V."/>
            <person name="Chowdhury L.M."/>
            <person name="Lal K."/>
            <person name="Jena J.K."/>
        </authorList>
    </citation>
    <scope>NUCLEOTIDE SEQUENCE [LARGE SCALE GENOMIC DNA]</scope>
    <source>
        <strain evidence="1">CM1030</strain>
        <tissue evidence="1">Blood</tissue>
    </source>
</reference>
<accession>A0ABD0QXJ0</accession>
<name>A0ABD0QXJ0_CIRMR</name>
<gene>
    <name evidence="1" type="ORF">M9458_013659</name>
</gene>
<comment type="caution">
    <text evidence="1">The sequence shown here is derived from an EMBL/GenBank/DDBJ whole genome shotgun (WGS) entry which is preliminary data.</text>
</comment>
<evidence type="ECO:0000313" key="1">
    <source>
        <dbReference type="EMBL" id="KAL0190961.1"/>
    </source>
</evidence>
<dbReference type="Proteomes" id="UP001529510">
    <property type="component" value="Unassembled WGS sequence"/>
</dbReference>
<keyword evidence="2" id="KW-1185">Reference proteome</keyword>